<dbReference type="OrthoDB" id="2191768at2759"/>
<feature type="region of interest" description="Disordered" evidence="1">
    <location>
        <begin position="1"/>
        <end position="24"/>
    </location>
</feature>
<sequence length="77" mass="8705">MDDKQGKSLGLKNNNSKLPRKIFDSPSSKARILTPVKNALHKSQGNAYKFCKALQNIVDNKENEDVNAENFDKAWEL</sequence>
<reference evidence="2 3" key="1">
    <citation type="journal article" date="2015" name="Environ. Microbiol.">
        <title>Genome analyses suggest the presence of polyploidy and recent human-driven expansions in eight global populations of the honeybee pathogen Nosema ceranae.</title>
        <authorList>
            <person name="Pelin A."/>
            <person name="Selman M."/>
            <person name="Aris-Brosou S."/>
            <person name="Farinelli L."/>
            <person name="Corradi N."/>
        </authorList>
    </citation>
    <scope>NUCLEOTIDE SEQUENCE [LARGE SCALE GENOMIC DNA]</scope>
    <source>
        <strain evidence="2 3">PA08 1199</strain>
    </source>
</reference>
<proteinExistence type="predicted"/>
<organism evidence="2 3">
    <name type="scientific">Vairimorpha ceranae</name>
    <dbReference type="NCBI Taxonomy" id="40302"/>
    <lineage>
        <taxon>Eukaryota</taxon>
        <taxon>Fungi</taxon>
        <taxon>Fungi incertae sedis</taxon>
        <taxon>Microsporidia</taxon>
        <taxon>Nosematidae</taxon>
        <taxon>Vairimorpha</taxon>
    </lineage>
</organism>
<protein>
    <submittedName>
        <fullName evidence="2">Uncharacterized protein</fullName>
    </submittedName>
</protein>
<name>A0A0F9ZCS1_9MICR</name>
<accession>A0A0F9ZCS1</accession>
<gene>
    <name evidence="2" type="ORF">AAJ76_2300034899</name>
</gene>
<evidence type="ECO:0000256" key="1">
    <source>
        <dbReference type="SAM" id="MobiDB-lite"/>
    </source>
</evidence>
<dbReference type="GeneID" id="36319625"/>
<dbReference type="VEuPathDB" id="MicrosporidiaDB:G9O61_00g017360"/>
<dbReference type="AlphaFoldDB" id="A0A0F9ZCS1"/>
<keyword evidence="3" id="KW-1185">Reference proteome</keyword>
<comment type="caution">
    <text evidence="2">The sequence shown here is derived from an EMBL/GenBank/DDBJ whole genome shotgun (WGS) entry which is preliminary data.</text>
</comment>
<dbReference type="Proteomes" id="UP000034350">
    <property type="component" value="Unassembled WGS sequence"/>
</dbReference>
<evidence type="ECO:0000313" key="2">
    <source>
        <dbReference type="EMBL" id="KKO75374.1"/>
    </source>
</evidence>
<evidence type="ECO:0000313" key="3">
    <source>
        <dbReference type="Proteomes" id="UP000034350"/>
    </source>
</evidence>
<dbReference type="RefSeq" id="XP_024331116.1">
    <property type="nucleotide sequence ID" value="XM_024474698.1"/>
</dbReference>
<dbReference type="VEuPathDB" id="MicrosporidiaDB:AAJ76_2300034899"/>
<dbReference type="EMBL" id="JPQZ01000023">
    <property type="protein sequence ID" value="KKO75374.1"/>
    <property type="molecule type" value="Genomic_DNA"/>
</dbReference>